<name>A0A819TWC0_9BILA</name>
<organism evidence="1 2">
    <name type="scientific">Adineta steineri</name>
    <dbReference type="NCBI Taxonomy" id="433720"/>
    <lineage>
        <taxon>Eukaryota</taxon>
        <taxon>Metazoa</taxon>
        <taxon>Spiralia</taxon>
        <taxon>Gnathifera</taxon>
        <taxon>Rotifera</taxon>
        <taxon>Eurotatoria</taxon>
        <taxon>Bdelloidea</taxon>
        <taxon>Adinetida</taxon>
        <taxon>Adinetidae</taxon>
        <taxon>Adineta</taxon>
    </lineage>
</organism>
<evidence type="ECO:0000313" key="1">
    <source>
        <dbReference type="EMBL" id="CAF4093789.1"/>
    </source>
</evidence>
<dbReference type="AlphaFoldDB" id="A0A819TWC0"/>
<protein>
    <submittedName>
        <fullName evidence="1">Uncharacterized protein</fullName>
    </submittedName>
</protein>
<dbReference type="EMBL" id="CAJOBB010004557">
    <property type="protein sequence ID" value="CAF4093789.1"/>
    <property type="molecule type" value="Genomic_DNA"/>
</dbReference>
<proteinExistence type="predicted"/>
<comment type="caution">
    <text evidence="1">The sequence shown here is derived from an EMBL/GenBank/DDBJ whole genome shotgun (WGS) entry which is preliminary data.</text>
</comment>
<gene>
    <name evidence="1" type="ORF">KXQ929_LOCUS34119</name>
</gene>
<sequence length="150" mass="16601">MNPTLDDTGIEENVDLRSENILSGQQEYGSSHVNNYYIIDLQSTTGQQFQINRDVNESFSTRDLVVAMNISPSNQSGLSSPFGIISSASQNTSDQFPTTGTSNNLRYNSNRNYGFEASRNVSNLTLPVVYEDDQLFFDDTPLSISPVLAE</sequence>
<dbReference type="Proteomes" id="UP000663868">
    <property type="component" value="Unassembled WGS sequence"/>
</dbReference>
<feature type="non-terminal residue" evidence="1">
    <location>
        <position position="1"/>
    </location>
</feature>
<evidence type="ECO:0000313" key="2">
    <source>
        <dbReference type="Proteomes" id="UP000663868"/>
    </source>
</evidence>
<accession>A0A819TWC0</accession>
<reference evidence="1" key="1">
    <citation type="submission" date="2021-02" db="EMBL/GenBank/DDBJ databases">
        <authorList>
            <person name="Nowell W R."/>
        </authorList>
    </citation>
    <scope>NUCLEOTIDE SEQUENCE</scope>
</reference>